<dbReference type="Proteomes" id="UP000077315">
    <property type="component" value="Unassembled WGS sequence"/>
</dbReference>
<dbReference type="VEuPathDB" id="FungiDB:PHYBLDRAFT_72950"/>
<organism evidence="2 3">
    <name type="scientific">Phycomyces blakesleeanus (strain ATCC 8743b / DSM 1359 / FGSC 10004 / NBRC 33097 / NRRL 1555)</name>
    <dbReference type="NCBI Taxonomy" id="763407"/>
    <lineage>
        <taxon>Eukaryota</taxon>
        <taxon>Fungi</taxon>
        <taxon>Fungi incertae sedis</taxon>
        <taxon>Mucoromycota</taxon>
        <taxon>Mucoromycotina</taxon>
        <taxon>Mucoromycetes</taxon>
        <taxon>Mucorales</taxon>
        <taxon>Phycomycetaceae</taxon>
        <taxon>Phycomyces</taxon>
    </lineage>
</organism>
<dbReference type="AlphaFoldDB" id="A0A162YJI9"/>
<evidence type="ECO:0000313" key="3">
    <source>
        <dbReference type="Proteomes" id="UP000077315"/>
    </source>
</evidence>
<dbReference type="EMBL" id="KV440971">
    <property type="protein sequence ID" value="OAD81125.1"/>
    <property type="molecule type" value="Genomic_DNA"/>
</dbReference>
<dbReference type="RefSeq" id="XP_018299165.1">
    <property type="nucleotide sequence ID" value="XM_018442746.1"/>
</dbReference>
<reference evidence="3" key="1">
    <citation type="submission" date="2015-06" db="EMBL/GenBank/DDBJ databases">
        <title>Expansion of signal transduction pathways in fungi by whole-genome duplication.</title>
        <authorList>
            <consortium name="DOE Joint Genome Institute"/>
            <person name="Corrochano L.M."/>
            <person name="Kuo A."/>
            <person name="Marcet-Houben M."/>
            <person name="Polaino S."/>
            <person name="Salamov A."/>
            <person name="Villalobos J.M."/>
            <person name="Alvarez M.I."/>
            <person name="Avalos J."/>
            <person name="Benito E.P."/>
            <person name="Benoit I."/>
            <person name="Burger G."/>
            <person name="Camino L.P."/>
            <person name="Canovas D."/>
            <person name="Cerda-Olmedo E."/>
            <person name="Cheng J.-F."/>
            <person name="Dominguez A."/>
            <person name="Elias M."/>
            <person name="Eslava A.P."/>
            <person name="Glaser F."/>
            <person name="Grimwood J."/>
            <person name="Gutierrez G."/>
            <person name="Heitman J."/>
            <person name="Henrissat B."/>
            <person name="Iturriaga E.A."/>
            <person name="Lang B.F."/>
            <person name="Lavin J.L."/>
            <person name="Lee S."/>
            <person name="Li W."/>
            <person name="Lindquist E."/>
            <person name="Lopez-Garcia S."/>
            <person name="Luque E.M."/>
            <person name="Marcos A.T."/>
            <person name="Martin J."/>
            <person name="McCluskey K."/>
            <person name="Medina H.R."/>
            <person name="Miralles-Duran A."/>
            <person name="Miyazaki A."/>
            <person name="Munoz-Torres E."/>
            <person name="Oguiza J.A."/>
            <person name="Ohm R."/>
            <person name="Olmedo M."/>
            <person name="Orejas M."/>
            <person name="Ortiz-Castellanos L."/>
            <person name="Pisabarro A.G."/>
            <person name="Rodriguez-Romero J."/>
            <person name="Ruiz-Herrera J."/>
            <person name="Ruiz-Vazquez R."/>
            <person name="Sanz C."/>
            <person name="Schackwitz W."/>
            <person name="Schmutz J."/>
            <person name="Shahriari M."/>
            <person name="Shelest E."/>
            <person name="Silva-Franco F."/>
            <person name="Soanes D."/>
            <person name="Syed K."/>
            <person name="Tagua V.G."/>
            <person name="Talbot N.J."/>
            <person name="Thon M."/>
            <person name="De vries R.P."/>
            <person name="Wiebenga A."/>
            <person name="Yadav J.S."/>
            <person name="Braun E.L."/>
            <person name="Baker S."/>
            <person name="Garre V."/>
            <person name="Horwitz B."/>
            <person name="Torres-Martinez S."/>
            <person name="Idnurm A."/>
            <person name="Herrera-Estrella A."/>
            <person name="Gabaldon T."/>
            <person name="Grigoriev I.V."/>
        </authorList>
    </citation>
    <scope>NUCLEOTIDE SEQUENCE [LARGE SCALE GENOMIC DNA]</scope>
    <source>
        <strain evidence="3">NRRL 1555(-)</strain>
    </source>
</reference>
<gene>
    <name evidence="2" type="ORF">PHYBLDRAFT_72950</name>
</gene>
<feature type="region of interest" description="Disordered" evidence="1">
    <location>
        <begin position="123"/>
        <end position="151"/>
    </location>
</feature>
<evidence type="ECO:0000313" key="2">
    <source>
        <dbReference type="EMBL" id="OAD81125.1"/>
    </source>
</evidence>
<name>A0A162YJI9_PHYB8</name>
<keyword evidence="3" id="KW-1185">Reference proteome</keyword>
<accession>A0A162YJI9</accession>
<evidence type="ECO:0000256" key="1">
    <source>
        <dbReference type="SAM" id="MobiDB-lite"/>
    </source>
</evidence>
<dbReference type="InParanoid" id="A0A162YJI9"/>
<proteinExistence type="predicted"/>
<sequence>MSSDSGGEEQEKNYIADGWACFRAKRSLSLLIPFSIENAGSATATTTTINNKVKAPGWDMIETLFNYLVSQLRDICKYLFTMNTDKMLLNVTTCCALHSPYIDNCDTITVNTDNETEIRAVLEGDENDKTDLPVEPFSKDDRHQQNHSKMNSLTKSCLNANYR</sequence>
<dbReference type="GeneID" id="29003652"/>
<feature type="compositionally biased region" description="Basic and acidic residues" evidence="1">
    <location>
        <begin position="123"/>
        <end position="144"/>
    </location>
</feature>
<protein>
    <submittedName>
        <fullName evidence="2">Uncharacterized protein</fullName>
    </submittedName>
</protein>